<dbReference type="SUPFAM" id="SSF46785">
    <property type="entry name" value="Winged helix' DNA-binding domain"/>
    <property type="match status" value="1"/>
</dbReference>
<reference evidence="5 6" key="1">
    <citation type="submission" date="2016-11" db="EMBL/GenBank/DDBJ databases">
        <authorList>
            <person name="Jaros S."/>
            <person name="Januszkiewicz K."/>
            <person name="Wedrychowicz H."/>
        </authorList>
    </citation>
    <scope>NUCLEOTIDE SEQUENCE [LARGE SCALE GENOMIC DNA]</scope>
    <source>
        <strain evidence="5 6">GAS242</strain>
    </source>
</reference>
<sequence length="195" mass="21958">MSLVKLRLKSLFLERVFARMMRAMGKNGSTHTPRKAARIGRAKAGPTLDLERYVPAFVTFIANKLSRSATVFYQKHFGINVTEWRIMSLLAIEPGITASRICHVIGFDKGPVSRTLTMMQARDLIAIETDPRDGRSHSVSLTPKGRAIHDEVIVAALERERRLLSCLRKEEREILIDLLRRVHANLGAVTSQTEP</sequence>
<evidence type="ECO:0000313" key="5">
    <source>
        <dbReference type="EMBL" id="SHH24523.1"/>
    </source>
</evidence>
<dbReference type="InterPro" id="IPR036388">
    <property type="entry name" value="WH-like_DNA-bd_sf"/>
</dbReference>
<dbReference type="InterPro" id="IPR036390">
    <property type="entry name" value="WH_DNA-bd_sf"/>
</dbReference>
<accession>A0A1M5RFH5</accession>
<dbReference type="PROSITE" id="PS50995">
    <property type="entry name" value="HTH_MARR_2"/>
    <property type="match status" value="1"/>
</dbReference>
<name>A0A1M5RFH5_9BRAD</name>
<dbReference type="Gene3D" id="1.10.10.10">
    <property type="entry name" value="Winged helix-like DNA-binding domain superfamily/Winged helix DNA-binding domain"/>
    <property type="match status" value="1"/>
</dbReference>
<dbReference type="SMART" id="SM00347">
    <property type="entry name" value="HTH_MARR"/>
    <property type="match status" value="1"/>
</dbReference>
<organism evidence="5 6">
    <name type="scientific">Bradyrhizobium erythrophlei</name>
    <dbReference type="NCBI Taxonomy" id="1437360"/>
    <lineage>
        <taxon>Bacteria</taxon>
        <taxon>Pseudomonadati</taxon>
        <taxon>Pseudomonadota</taxon>
        <taxon>Alphaproteobacteria</taxon>
        <taxon>Hyphomicrobiales</taxon>
        <taxon>Nitrobacteraceae</taxon>
        <taxon>Bradyrhizobium</taxon>
    </lineage>
</organism>
<keyword evidence="2 5" id="KW-0238">DNA-binding</keyword>
<dbReference type="PRINTS" id="PR00598">
    <property type="entry name" value="HTHMARR"/>
</dbReference>
<evidence type="ECO:0000256" key="2">
    <source>
        <dbReference type="ARBA" id="ARBA00023125"/>
    </source>
</evidence>
<dbReference type="EMBL" id="LT670818">
    <property type="protein sequence ID" value="SHH24523.1"/>
    <property type="molecule type" value="Genomic_DNA"/>
</dbReference>
<dbReference type="Proteomes" id="UP000190675">
    <property type="component" value="Chromosome I"/>
</dbReference>
<dbReference type="InterPro" id="IPR000835">
    <property type="entry name" value="HTH_MarR-typ"/>
</dbReference>
<dbReference type="AlphaFoldDB" id="A0A1M5RFH5"/>
<dbReference type="PANTHER" id="PTHR35790">
    <property type="entry name" value="HTH-TYPE TRANSCRIPTIONAL REGULATOR PCHR"/>
    <property type="match status" value="1"/>
</dbReference>
<dbReference type="GO" id="GO:0003677">
    <property type="term" value="F:DNA binding"/>
    <property type="evidence" value="ECO:0007669"/>
    <property type="project" value="UniProtKB-KW"/>
</dbReference>
<keyword evidence="3" id="KW-0804">Transcription</keyword>
<gene>
    <name evidence="5" type="ORF">SAMN05444169_6511</name>
</gene>
<evidence type="ECO:0000256" key="1">
    <source>
        <dbReference type="ARBA" id="ARBA00023015"/>
    </source>
</evidence>
<evidence type="ECO:0000259" key="4">
    <source>
        <dbReference type="PROSITE" id="PS50995"/>
    </source>
</evidence>
<evidence type="ECO:0000256" key="3">
    <source>
        <dbReference type="ARBA" id="ARBA00023163"/>
    </source>
</evidence>
<dbReference type="InterPro" id="IPR052067">
    <property type="entry name" value="Metal_resp_HTH_trans_reg"/>
</dbReference>
<dbReference type="PANTHER" id="PTHR35790:SF4">
    <property type="entry name" value="HTH-TYPE TRANSCRIPTIONAL REGULATOR PCHR"/>
    <property type="match status" value="1"/>
</dbReference>
<protein>
    <submittedName>
        <fullName evidence="5">DNA-binding transcriptional regulator, MarR family</fullName>
    </submittedName>
</protein>
<dbReference type="GO" id="GO:0003700">
    <property type="term" value="F:DNA-binding transcription factor activity"/>
    <property type="evidence" value="ECO:0007669"/>
    <property type="project" value="InterPro"/>
</dbReference>
<feature type="domain" description="HTH marR-type" evidence="4">
    <location>
        <begin position="47"/>
        <end position="184"/>
    </location>
</feature>
<dbReference type="Pfam" id="PF12802">
    <property type="entry name" value="MarR_2"/>
    <property type="match status" value="1"/>
</dbReference>
<keyword evidence="1" id="KW-0805">Transcription regulation</keyword>
<evidence type="ECO:0000313" key="6">
    <source>
        <dbReference type="Proteomes" id="UP000190675"/>
    </source>
</evidence>
<proteinExistence type="predicted"/>